<accession>A0A4Y4CXM7</accession>
<dbReference type="Proteomes" id="UP000318422">
    <property type="component" value="Unassembled WGS sequence"/>
</dbReference>
<dbReference type="AlphaFoldDB" id="A0A4Y4CXM7"/>
<comment type="caution">
    <text evidence="1">The sequence shown here is derived from an EMBL/GenBank/DDBJ whole genome shotgun (WGS) entry which is preliminary data.</text>
</comment>
<evidence type="ECO:0000313" key="2">
    <source>
        <dbReference type="Proteomes" id="UP000318422"/>
    </source>
</evidence>
<dbReference type="SUPFAM" id="SSF141571">
    <property type="entry name" value="Pentapeptide repeat-like"/>
    <property type="match status" value="1"/>
</dbReference>
<dbReference type="InterPro" id="IPR027417">
    <property type="entry name" value="P-loop_NTPase"/>
</dbReference>
<name>A0A4Y4CXM7_ZOORA</name>
<dbReference type="Gene3D" id="3.40.50.300">
    <property type="entry name" value="P-loop containing nucleotide triphosphate hydrolases"/>
    <property type="match status" value="1"/>
</dbReference>
<reference evidence="1 2" key="1">
    <citation type="submission" date="2019-06" db="EMBL/GenBank/DDBJ databases">
        <title>Whole genome shotgun sequence of Zoogloea ramigera NBRC 15342.</title>
        <authorList>
            <person name="Hosoyama A."/>
            <person name="Uohara A."/>
            <person name="Ohji S."/>
            <person name="Ichikawa N."/>
        </authorList>
    </citation>
    <scope>NUCLEOTIDE SEQUENCE [LARGE SCALE GENOMIC DNA]</scope>
    <source>
        <strain evidence="1 2">NBRC 15342</strain>
    </source>
</reference>
<organism evidence="1 2">
    <name type="scientific">Zoogloea ramigera</name>
    <dbReference type="NCBI Taxonomy" id="350"/>
    <lineage>
        <taxon>Bacteria</taxon>
        <taxon>Pseudomonadati</taxon>
        <taxon>Pseudomonadota</taxon>
        <taxon>Betaproteobacteria</taxon>
        <taxon>Rhodocyclales</taxon>
        <taxon>Zoogloeaceae</taxon>
        <taxon>Zoogloea</taxon>
    </lineage>
</organism>
<proteinExistence type="predicted"/>
<sequence length="749" mass="83598">MKAHEKIKWQDLERLVRTVAEAKFGATARAEDIAGVKCDCVIRLNDGSVVLVEISKETSLDKLRTDLAKFGVLRPYFFQKNIFPKCFFITLDEPTPSLIQSGQSSFVQVYSVGQFFDALLGLHRYAYARSKLPFGSAVDLYSGEPDRNRYVPVTYVSESGESYTVARMASELVAGRTIVLIGDYGSGKSRCTQEVFEALIETQRQHYRNPIAINLRENWGLKRAQEMLTRHFTDLGLTDVLDQALKVAYAPATIYLLDGFDEIGAQTWSDDPTKLVDIRKQSLVGVKDLVTQAKGGILITGREHYFNNDAELITCLGLGQKNPLFLRCNQQLTDEQFSELLGRSPSVLPAWMPKKPLIANIARDIEPAVLDSFFKTSSGEIDFWNLLVDAFCEREARINPILDPAIIRSLLTKIGRLTRATKSALGPISIKQINEAFEQTTGRPPTDESAIVLQRLPGLSRIGAESLDRQFADIFILDGLKAEDTLELFAQGAPDELDECWVNPIENFGAYFVSARLGANCQVGTATAFIKRNVQKNNKVLLSDLLSGLLQLDFEDIDLGGQSFFGGKFFQVALGSTAIRNLTFVDCFFDHLDITDSEPRGVFLSDCVVMRLSGITSSEHAPSWFKNCLVEVYQSVETLSAIREAGLSVSQTFLLSSLRKLFLQPGGGRKESSMYKGYGDSTTKKTCEKVMQLLIRERFCEKFKGQSEPIFVPNRSLTGRVQAIMSQMTTSKDTLWLQVSRMDKELNTQ</sequence>
<protein>
    <recommendedName>
        <fullName evidence="3">NACHT domain-containing protein</fullName>
    </recommendedName>
</protein>
<dbReference type="RefSeq" id="WP_141351976.1">
    <property type="nucleotide sequence ID" value="NZ_BJNV01000033.1"/>
</dbReference>
<evidence type="ECO:0008006" key="3">
    <source>
        <dbReference type="Google" id="ProtNLM"/>
    </source>
</evidence>
<keyword evidence="2" id="KW-1185">Reference proteome</keyword>
<dbReference type="EMBL" id="BJNV01000033">
    <property type="protein sequence ID" value="GEC96043.1"/>
    <property type="molecule type" value="Genomic_DNA"/>
</dbReference>
<dbReference type="OrthoDB" id="7873212at2"/>
<gene>
    <name evidence="1" type="ORF">ZRA01_21160</name>
</gene>
<evidence type="ECO:0000313" key="1">
    <source>
        <dbReference type="EMBL" id="GEC96043.1"/>
    </source>
</evidence>